<dbReference type="InterPro" id="IPR035897">
    <property type="entry name" value="Toll_tir_struct_dom_sf"/>
</dbReference>
<dbReference type="InterPro" id="IPR000157">
    <property type="entry name" value="TIR_dom"/>
</dbReference>
<dbReference type="SUPFAM" id="SSF52200">
    <property type="entry name" value="Toll/Interleukin receptor TIR domain"/>
    <property type="match status" value="1"/>
</dbReference>
<dbReference type="Gene3D" id="3.40.50.10140">
    <property type="entry name" value="Toll/interleukin-1 receptor homology (TIR) domain"/>
    <property type="match status" value="1"/>
</dbReference>
<protein>
    <recommendedName>
        <fullName evidence="1">TIR domain-containing protein</fullName>
    </recommendedName>
</protein>
<dbReference type="Proteomes" id="UP000195043">
    <property type="component" value="Unassembled WGS sequence"/>
</dbReference>
<sequence length="276" mass="31491">MTTIEDFFSFPYNKEKNAEGKYMKPKLFISHITEEKDLAKILKDDIERRFMGAIEVFVSSDGKSIAAGSEWFDTIKQGLNNSDLMLVLCSTNSVTRPWIPFELGAAWMKGINPIPICHTDMLPGQLPSPINMLQGINLSDNERFKDLVDILHERTGLKIPEESLYDFKALNEAVCRFEREYGVNAKANKALANILKSLPYLKELFQEGNMYKTLICRLPEYDFKQLKAEFDVLVLLDMLSYQEIQNNNIFIGTTGLTAGSEVQVSFILKENIKRIL</sequence>
<dbReference type="Pfam" id="PF13676">
    <property type="entry name" value="TIR_2"/>
    <property type="match status" value="1"/>
</dbReference>
<dbReference type="AlphaFoldDB" id="A0A242A8X3"/>
<dbReference type="GO" id="GO:0007165">
    <property type="term" value="P:signal transduction"/>
    <property type="evidence" value="ECO:0007669"/>
    <property type="project" value="InterPro"/>
</dbReference>
<reference evidence="2 3" key="1">
    <citation type="submission" date="2017-05" db="EMBL/GenBank/DDBJ databases">
        <title>The Genome Sequence of Enterococcus sp. 8G7_MSG3316.</title>
        <authorList>
            <consortium name="The Broad Institute Genomics Platform"/>
            <consortium name="The Broad Institute Genomic Center for Infectious Diseases"/>
            <person name="Earl A."/>
            <person name="Manson A."/>
            <person name="Schwartman J."/>
            <person name="Gilmore M."/>
            <person name="Abouelleil A."/>
            <person name="Cao P."/>
            <person name="Chapman S."/>
            <person name="Cusick C."/>
            <person name="Shea T."/>
            <person name="Young S."/>
            <person name="Neafsey D."/>
            <person name="Nusbaum C."/>
            <person name="Birren B."/>
        </authorList>
    </citation>
    <scope>NUCLEOTIDE SEQUENCE [LARGE SCALE GENOMIC DNA]</scope>
    <source>
        <strain evidence="2 3">8G7_MSG3316</strain>
    </source>
</reference>
<gene>
    <name evidence="2" type="ORF">A5886_002143</name>
</gene>
<comment type="caution">
    <text evidence="2">The sequence shown here is derived from an EMBL/GenBank/DDBJ whole genome shotgun (WGS) entry which is preliminary data.</text>
</comment>
<evidence type="ECO:0000313" key="3">
    <source>
        <dbReference type="Proteomes" id="UP000195043"/>
    </source>
</evidence>
<dbReference type="RefSeq" id="WP_086275134.1">
    <property type="nucleotide sequence ID" value="NZ_NGKU01000001.1"/>
</dbReference>
<organism evidence="2 3">
    <name type="scientific">Candidatus Enterococcus testudinis</name>
    <dbReference type="NCBI Taxonomy" id="1834191"/>
    <lineage>
        <taxon>Bacteria</taxon>
        <taxon>Bacillati</taxon>
        <taxon>Bacillota</taxon>
        <taxon>Bacilli</taxon>
        <taxon>Lactobacillales</taxon>
        <taxon>Enterococcaceae</taxon>
        <taxon>Enterococcus</taxon>
    </lineage>
</organism>
<keyword evidence="3" id="KW-1185">Reference proteome</keyword>
<feature type="domain" description="TIR" evidence="1">
    <location>
        <begin position="28"/>
        <end position="145"/>
    </location>
</feature>
<evidence type="ECO:0000313" key="2">
    <source>
        <dbReference type="EMBL" id="OTN77063.1"/>
    </source>
</evidence>
<evidence type="ECO:0000259" key="1">
    <source>
        <dbReference type="Pfam" id="PF13676"/>
    </source>
</evidence>
<dbReference type="EMBL" id="NGKU01000001">
    <property type="protein sequence ID" value="OTN77063.1"/>
    <property type="molecule type" value="Genomic_DNA"/>
</dbReference>
<accession>A0A242A8X3</accession>
<proteinExistence type="predicted"/>
<dbReference type="STRING" id="1834191.A5886_002143"/>
<dbReference type="OrthoDB" id="7285215at2"/>
<name>A0A242A8X3_9ENTE</name>